<evidence type="ECO:0000313" key="5">
    <source>
        <dbReference type="EMBL" id="EDW92126.1"/>
    </source>
</evidence>
<protein>
    <submittedName>
        <fullName evidence="5">Uncharacterized protein, isoform A</fullName>
    </submittedName>
</protein>
<reference evidence="5 6" key="1">
    <citation type="journal article" date="2007" name="Nature">
        <title>Evolution of genes and genomes on the Drosophila phylogeny.</title>
        <authorList>
            <consortium name="Drosophila 12 Genomes Consortium"/>
            <person name="Clark A.G."/>
            <person name="Eisen M.B."/>
            <person name="Smith D.R."/>
            <person name="Bergman C.M."/>
            <person name="Oliver B."/>
            <person name="Markow T.A."/>
            <person name="Kaufman T.C."/>
            <person name="Kellis M."/>
            <person name="Gelbart W."/>
            <person name="Iyer V.N."/>
            <person name="Pollard D.A."/>
            <person name="Sackton T.B."/>
            <person name="Larracuente A.M."/>
            <person name="Singh N.D."/>
            <person name="Abad J.P."/>
            <person name="Abt D.N."/>
            <person name="Adryan B."/>
            <person name="Aguade M."/>
            <person name="Akashi H."/>
            <person name="Anderson W.W."/>
            <person name="Aquadro C.F."/>
            <person name="Ardell D.H."/>
            <person name="Arguello R."/>
            <person name="Artieri C.G."/>
            <person name="Barbash D.A."/>
            <person name="Barker D."/>
            <person name="Barsanti P."/>
            <person name="Batterham P."/>
            <person name="Batzoglou S."/>
            <person name="Begun D."/>
            <person name="Bhutkar A."/>
            <person name="Blanco E."/>
            <person name="Bosak S.A."/>
            <person name="Bradley R.K."/>
            <person name="Brand A.D."/>
            <person name="Brent M.R."/>
            <person name="Brooks A.N."/>
            <person name="Brown R.H."/>
            <person name="Butlin R.K."/>
            <person name="Caggese C."/>
            <person name="Calvi B.R."/>
            <person name="Bernardo de Carvalho A."/>
            <person name="Caspi A."/>
            <person name="Castrezana S."/>
            <person name="Celniker S.E."/>
            <person name="Chang J.L."/>
            <person name="Chapple C."/>
            <person name="Chatterji S."/>
            <person name="Chinwalla A."/>
            <person name="Civetta A."/>
            <person name="Clifton S.W."/>
            <person name="Comeron J.M."/>
            <person name="Costello J.C."/>
            <person name="Coyne J.A."/>
            <person name="Daub J."/>
            <person name="David R.G."/>
            <person name="Delcher A.L."/>
            <person name="Delehaunty K."/>
            <person name="Do C.B."/>
            <person name="Ebling H."/>
            <person name="Edwards K."/>
            <person name="Eickbush T."/>
            <person name="Evans J.D."/>
            <person name="Filipski A."/>
            <person name="Findeiss S."/>
            <person name="Freyhult E."/>
            <person name="Fulton L."/>
            <person name="Fulton R."/>
            <person name="Garcia A.C."/>
            <person name="Gardiner A."/>
            <person name="Garfield D.A."/>
            <person name="Garvin B.E."/>
            <person name="Gibson G."/>
            <person name="Gilbert D."/>
            <person name="Gnerre S."/>
            <person name="Godfrey J."/>
            <person name="Good R."/>
            <person name="Gotea V."/>
            <person name="Gravely B."/>
            <person name="Greenberg A.J."/>
            <person name="Griffiths-Jones S."/>
            <person name="Gross S."/>
            <person name="Guigo R."/>
            <person name="Gustafson E.A."/>
            <person name="Haerty W."/>
            <person name="Hahn M.W."/>
            <person name="Halligan D.L."/>
            <person name="Halpern A.L."/>
            <person name="Halter G.M."/>
            <person name="Han M.V."/>
            <person name="Heger A."/>
            <person name="Hillier L."/>
            <person name="Hinrichs A.S."/>
            <person name="Holmes I."/>
            <person name="Hoskins R.A."/>
            <person name="Hubisz M.J."/>
            <person name="Hultmark D."/>
            <person name="Huntley M.A."/>
            <person name="Jaffe D.B."/>
            <person name="Jagadeeshan S."/>
            <person name="Jeck W.R."/>
            <person name="Johnson J."/>
            <person name="Jones C.D."/>
            <person name="Jordan W.C."/>
            <person name="Karpen G.H."/>
            <person name="Kataoka E."/>
            <person name="Keightley P.D."/>
            <person name="Kheradpour P."/>
            <person name="Kirkness E.F."/>
            <person name="Koerich L.B."/>
            <person name="Kristiansen K."/>
            <person name="Kudrna D."/>
            <person name="Kulathinal R.J."/>
            <person name="Kumar S."/>
            <person name="Kwok R."/>
            <person name="Lander E."/>
            <person name="Langley C.H."/>
            <person name="Lapoint R."/>
            <person name="Lazzaro B.P."/>
            <person name="Lee S.J."/>
            <person name="Levesque L."/>
            <person name="Li R."/>
            <person name="Lin C.F."/>
            <person name="Lin M.F."/>
            <person name="Lindblad-Toh K."/>
            <person name="Llopart A."/>
            <person name="Long M."/>
            <person name="Low L."/>
            <person name="Lozovsky E."/>
            <person name="Lu J."/>
            <person name="Luo M."/>
            <person name="Machado C.A."/>
            <person name="Makalowski W."/>
            <person name="Marzo M."/>
            <person name="Matsuda M."/>
            <person name="Matzkin L."/>
            <person name="McAllister B."/>
            <person name="McBride C.S."/>
            <person name="McKernan B."/>
            <person name="McKernan K."/>
            <person name="Mendez-Lago M."/>
            <person name="Minx P."/>
            <person name="Mollenhauer M.U."/>
            <person name="Montooth K."/>
            <person name="Mount S.M."/>
            <person name="Mu X."/>
            <person name="Myers E."/>
            <person name="Negre B."/>
            <person name="Newfeld S."/>
            <person name="Nielsen R."/>
            <person name="Noor M.A."/>
            <person name="O'Grady P."/>
            <person name="Pachter L."/>
            <person name="Papaceit M."/>
            <person name="Parisi M.J."/>
            <person name="Parisi M."/>
            <person name="Parts L."/>
            <person name="Pedersen J.S."/>
            <person name="Pesole G."/>
            <person name="Phillippy A.M."/>
            <person name="Ponting C.P."/>
            <person name="Pop M."/>
            <person name="Porcelli D."/>
            <person name="Powell J.R."/>
            <person name="Prohaska S."/>
            <person name="Pruitt K."/>
            <person name="Puig M."/>
            <person name="Quesneville H."/>
            <person name="Ram K.R."/>
            <person name="Rand D."/>
            <person name="Rasmussen M.D."/>
            <person name="Reed L.K."/>
            <person name="Reenan R."/>
            <person name="Reily A."/>
            <person name="Remington K.A."/>
            <person name="Rieger T.T."/>
            <person name="Ritchie M.G."/>
            <person name="Robin C."/>
            <person name="Rogers Y.H."/>
            <person name="Rohde C."/>
            <person name="Rozas J."/>
            <person name="Rubenfield M.J."/>
            <person name="Ruiz A."/>
            <person name="Russo S."/>
            <person name="Salzberg S.L."/>
            <person name="Sanchez-Gracia A."/>
            <person name="Saranga D.J."/>
            <person name="Sato H."/>
            <person name="Schaeffer S.W."/>
            <person name="Schatz M.C."/>
            <person name="Schlenke T."/>
            <person name="Schwartz R."/>
            <person name="Segarra C."/>
            <person name="Singh R.S."/>
            <person name="Sirot L."/>
            <person name="Sirota M."/>
            <person name="Sisneros N.B."/>
            <person name="Smith C.D."/>
            <person name="Smith T.F."/>
            <person name="Spieth J."/>
            <person name="Stage D.E."/>
            <person name="Stark A."/>
            <person name="Stephan W."/>
            <person name="Strausberg R.L."/>
            <person name="Strempel S."/>
            <person name="Sturgill D."/>
            <person name="Sutton G."/>
            <person name="Sutton G.G."/>
            <person name="Tao W."/>
            <person name="Teichmann S."/>
            <person name="Tobari Y.N."/>
            <person name="Tomimura Y."/>
            <person name="Tsolas J.M."/>
            <person name="Valente V.L."/>
            <person name="Venter E."/>
            <person name="Venter J.C."/>
            <person name="Vicario S."/>
            <person name="Vieira F.G."/>
            <person name="Vilella A.J."/>
            <person name="Villasante A."/>
            <person name="Walenz B."/>
            <person name="Wang J."/>
            <person name="Wasserman M."/>
            <person name="Watts T."/>
            <person name="Wilson D."/>
            <person name="Wilson R.K."/>
            <person name="Wing R.A."/>
            <person name="Wolfner M.F."/>
            <person name="Wong A."/>
            <person name="Wong G.K."/>
            <person name="Wu C.I."/>
            <person name="Wu G."/>
            <person name="Yamamoto D."/>
            <person name="Yang H.P."/>
            <person name="Yang S.P."/>
            <person name="Yorke J.A."/>
            <person name="Yoshida K."/>
            <person name="Zdobnov E."/>
            <person name="Zhang P."/>
            <person name="Zhang Y."/>
            <person name="Zimin A.V."/>
            <person name="Baldwin J."/>
            <person name="Abdouelleil A."/>
            <person name="Abdulkadir J."/>
            <person name="Abebe A."/>
            <person name="Abera B."/>
            <person name="Abreu J."/>
            <person name="Acer S.C."/>
            <person name="Aftuck L."/>
            <person name="Alexander A."/>
            <person name="An P."/>
            <person name="Anderson E."/>
            <person name="Anderson S."/>
            <person name="Arachi H."/>
            <person name="Azer M."/>
            <person name="Bachantsang P."/>
            <person name="Barry A."/>
            <person name="Bayul T."/>
            <person name="Berlin A."/>
            <person name="Bessette D."/>
            <person name="Bloom T."/>
            <person name="Blye J."/>
            <person name="Boguslavskiy L."/>
            <person name="Bonnet C."/>
            <person name="Boukhgalter B."/>
            <person name="Bourzgui I."/>
            <person name="Brown A."/>
            <person name="Cahill P."/>
            <person name="Channer S."/>
            <person name="Cheshatsang Y."/>
            <person name="Chuda L."/>
            <person name="Citroen M."/>
            <person name="Collymore A."/>
            <person name="Cooke P."/>
            <person name="Costello M."/>
            <person name="D'Aco K."/>
            <person name="Daza R."/>
            <person name="De Haan G."/>
            <person name="DeGray S."/>
            <person name="DeMaso C."/>
            <person name="Dhargay N."/>
            <person name="Dooley K."/>
            <person name="Dooley E."/>
            <person name="Doricent M."/>
            <person name="Dorje P."/>
            <person name="Dorjee K."/>
            <person name="Dupes A."/>
            <person name="Elong R."/>
            <person name="Falk J."/>
            <person name="Farina A."/>
            <person name="Faro S."/>
            <person name="Ferguson D."/>
            <person name="Fisher S."/>
            <person name="Foley C.D."/>
            <person name="Franke A."/>
            <person name="Friedrich D."/>
            <person name="Gadbois L."/>
            <person name="Gearin G."/>
            <person name="Gearin C.R."/>
            <person name="Giannoukos G."/>
            <person name="Goode T."/>
            <person name="Graham J."/>
            <person name="Grandbois E."/>
            <person name="Grewal S."/>
            <person name="Gyaltsen K."/>
            <person name="Hafez N."/>
            <person name="Hagos B."/>
            <person name="Hall J."/>
            <person name="Henson C."/>
            <person name="Hollinger A."/>
            <person name="Honan T."/>
            <person name="Huard M.D."/>
            <person name="Hughes L."/>
            <person name="Hurhula B."/>
            <person name="Husby M.E."/>
            <person name="Kamat A."/>
            <person name="Kanga B."/>
            <person name="Kashin S."/>
            <person name="Khazanovich D."/>
            <person name="Kisner P."/>
            <person name="Lance K."/>
            <person name="Lara M."/>
            <person name="Lee W."/>
            <person name="Lennon N."/>
            <person name="Letendre F."/>
            <person name="LeVine R."/>
            <person name="Lipovsky A."/>
            <person name="Liu X."/>
            <person name="Liu J."/>
            <person name="Liu S."/>
            <person name="Lokyitsang T."/>
            <person name="Lokyitsang Y."/>
            <person name="Lubonja R."/>
            <person name="Lui A."/>
            <person name="MacDonald P."/>
            <person name="Magnisalis V."/>
            <person name="Maru K."/>
            <person name="Matthews C."/>
            <person name="McCusker W."/>
            <person name="McDonough S."/>
            <person name="Mehta T."/>
            <person name="Meldrim J."/>
            <person name="Meneus L."/>
            <person name="Mihai O."/>
            <person name="Mihalev A."/>
            <person name="Mihova T."/>
            <person name="Mittelman R."/>
            <person name="Mlenga V."/>
            <person name="Montmayeur A."/>
            <person name="Mulrain L."/>
            <person name="Navidi A."/>
            <person name="Naylor J."/>
            <person name="Negash T."/>
            <person name="Nguyen T."/>
            <person name="Nguyen N."/>
            <person name="Nicol R."/>
            <person name="Norbu C."/>
            <person name="Norbu N."/>
            <person name="Novod N."/>
            <person name="O'Neill B."/>
            <person name="Osman S."/>
            <person name="Markiewicz E."/>
            <person name="Oyono O.L."/>
            <person name="Patti C."/>
            <person name="Phunkhang P."/>
            <person name="Pierre F."/>
            <person name="Priest M."/>
            <person name="Raghuraman S."/>
            <person name="Rege F."/>
            <person name="Reyes R."/>
            <person name="Rise C."/>
            <person name="Rogov P."/>
            <person name="Ross K."/>
            <person name="Ryan E."/>
            <person name="Settipalli S."/>
            <person name="Shea T."/>
            <person name="Sherpa N."/>
            <person name="Shi L."/>
            <person name="Shih D."/>
            <person name="Sparrow T."/>
            <person name="Spaulding J."/>
            <person name="Stalker J."/>
            <person name="Stange-Thomann N."/>
            <person name="Stavropoulos S."/>
            <person name="Stone C."/>
            <person name="Strader C."/>
            <person name="Tesfaye S."/>
            <person name="Thomson T."/>
            <person name="Thoulutsang Y."/>
            <person name="Thoulutsang D."/>
            <person name="Topham K."/>
            <person name="Topping I."/>
            <person name="Tsamla T."/>
            <person name="Vassiliev H."/>
            <person name="Vo A."/>
            <person name="Wangchuk T."/>
            <person name="Wangdi T."/>
            <person name="Weiand M."/>
            <person name="Wilkinson J."/>
            <person name="Wilson A."/>
            <person name="Yadav S."/>
            <person name="Young G."/>
            <person name="Yu Q."/>
            <person name="Zembek L."/>
            <person name="Zhong D."/>
            <person name="Zimmer A."/>
            <person name="Zwirko Z."/>
            <person name="Jaffe D.B."/>
            <person name="Alvarez P."/>
            <person name="Brockman W."/>
            <person name="Butler J."/>
            <person name="Chin C."/>
            <person name="Gnerre S."/>
            <person name="Grabherr M."/>
            <person name="Kleber M."/>
            <person name="Mauceli E."/>
            <person name="MacCallum I."/>
        </authorList>
    </citation>
    <scope>NUCLEOTIDE SEQUENCE [LARGE SCALE GENOMIC DNA]</scope>
    <source>
        <strain evidence="6">Tai18E2 / Tucson 14021-0261.01</strain>
    </source>
</reference>
<dbReference type="eggNOG" id="KOG3510">
    <property type="taxonomic scope" value="Eukaryota"/>
</dbReference>
<dbReference type="KEGG" id="dya:Dyak_GE11682"/>
<evidence type="ECO:0000256" key="3">
    <source>
        <dbReference type="SAM" id="SignalP"/>
    </source>
</evidence>
<keyword evidence="2" id="KW-0812">Transmembrane</keyword>
<evidence type="ECO:0000256" key="1">
    <source>
        <dbReference type="SAM" id="MobiDB-lite"/>
    </source>
</evidence>
<name>B4P7X1_DROYA</name>
<feature type="chain" id="PRO_5002821036" evidence="3">
    <location>
        <begin position="20"/>
        <end position="197"/>
    </location>
</feature>
<dbReference type="OMA" id="QSILWFF"/>
<dbReference type="InterPro" id="IPR036179">
    <property type="entry name" value="Ig-like_dom_sf"/>
</dbReference>
<accession>B4P7X1</accession>
<feature type="compositionally biased region" description="Acidic residues" evidence="1">
    <location>
        <begin position="35"/>
        <end position="44"/>
    </location>
</feature>
<dbReference type="GO" id="GO:0048814">
    <property type="term" value="P:regulation of dendrite morphogenesis"/>
    <property type="evidence" value="ECO:0007669"/>
    <property type="project" value="EnsemblMetazoa"/>
</dbReference>
<dbReference type="Pfam" id="PF00047">
    <property type="entry name" value="ig"/>
    <property type="match status" value="1"/>
</dbReference>
<keyword evidence="6" id="KW-1185">Reference proteome</keyword>
<dbReference type="InterPro" id="IPR007110">
    <property type="entry name" value="Ig-like_dom"/>
</dbReference>
<evidence type="ECO:0000256" key="2">
    <source>
        <dbReference type="SAM" id="Phobius"/>
    </source>
</evidence>
<sequence length="197" mass="20702">MMSRRALLIAGLLLIVCSAAVFSYPQLSLDDDQMQADDDFDYGGEDQSAPSPQTKSSNPVTSDKINKTLSVTGIRGEDVVLKCDVGIDLHSSDDVVVLWFFGDNVISNGKNLVQPNFKLDANYDLTILKASPQVAGSYLCKVLPSGSVVNTKVSIAEHSLDAIAPESSTSAAASASSFLGCTVVGSMALLLLGMGTH</sequence>
<dbReference type="Gene3D" id="2.60.40.10">
    <property type="entry name" value="Immunoglobulins"/>
    <property type="match status" value="1"/>
</dbReference>
<evidence type="ECO:0000313" key="6">
    <source>
        <dbReference type="Proteomes" id="UP000002282"/>
    </source>
</evidence>
<keyword evidence="3" id="KW-0732">Signal</keyword>
<dbReference type="InterPro" id="IPR013151">
    <property type="entry name" value="Immunoglobulin_dom"/>
</dbReference>
<keyword evidence="2" id="KW-0472">Membrane</keyword>
<dbReference type="PROSITE" id="PS50835">
    <property type="entry name" value="IG_LIKE"/>
    <property type="match status" value="1"/>
</dbReference>
<dbReference type="SUPFAM" id="SSF48726">
    <property type="entry name" value="Immunoglobulin"/>
    <property type="match status" value="1"/>
</dbReference>
<feature type="transmembrane region" description="Helical" evidence="2">
    <location>
        <begin position="171"/>
        <end position="192"/>
    </location>
</feature>
<dbReference type="Proteomes" id="UP000002282">
    <property type="component" value="Chromosome 2R"/>
</dbReference>
<feature type="region of interest" description="Disordered" evidence="1">
    <location>
        <begin position="35"/>
        <end position="63"/>
    </location>
</feature>
<reference evidence="5 6" key="2">
    <citation type="journal article" date="2007" name="PLoS Biol.">
        <title>Principles of genome evolution in the Drosophila melanogaster species group.</title>
        <authorList>
            <person name="Ranz J.M."/>
            <person name="Maurin D."/>
            <person name="Chan Y.S."/>
            <person name="von Grotthuss M."/>
            <person name="Hillier L.W."/>
            <person name="Roote J."/>
            <person name="Ashburner M."/>
            <person name="Bergman C.M."/>
        </authorList>
    </citation>
    <scope>NUCLEOTIDE SEQUENCE [LARGE SCALE GENOMIC DNA]</scope>
    <source>
        <strain evidence="6">Tai18E2 / Tucson 14021-0261.01</strain>
    </source>
</reference>
<dbReference type="PhylomeDB" id="B4P7X1"/>
<feature type="compositionally biased region" description="Polar residues" evidence="1">
    <location>
        <begin position="48"/>
        <end position="63"/>
    </location>
</feature>
<keyword evidence="2" id="KW-1133">Transmembrane helix</keyword>
<feature type="domain" description="Ig-like" evidence="4">
    <location>
        <begin position="59"/>
        <end position="156"/>
    </location>
</feature>
<gene>
    <name evidence="5" type="primary">Dyak\GE11682</name>
    <name evidence="5" type="synonym">dyak_GLEANR_11994</name>
    <name evidence="5" type="synonym">GE11682</name>
    <name evidence="5" type="ORF">Dyak_GE11682</name>
</gene>
<dbReference type="OrthoDB" id="8019355at2759"/>
<organism evidence="5 6">
    <name type="scientific">Drosophila yakuba</name>
    <name type="common">Fruit fly</name>
    <dbReference type="NCBI Taxonomy" id="7245"/>
    <lineage>
        <taxon>Eukaryota</taxon>
        <taxon>Metazoa</taxon>
        <taxon>Ecdysozoa</taxon>
        <taxon>Arthropoda</taxon>
        <taxon>Hexapoda</taxon>
        <taxon>Insecta</taxon>
        <taxon>Pterygota</taxon>
        <taxon>Neoptera</taxon>
        <taxon>Endopterygota</taxon>
        <taxon>Diptera</taxon>
        <taxon>Brachycera</taxon>
        <taxon>Muscomorpha</taxon>
        <taxon>Ephydroidea</taxon>
        <taxon>Drosophilidae</taxon>
        <taxon>Drosophila</taxon>
        <taxon>Sophophora</taxon>
    </lineage>
</organism>
<dbReference type="SMART" id="SM00409">
    <property type="entry name" value="IG"/>
    <property type="match status" value="1"/>
</dbReference>
<dbReference type="InterPro" id="IPR003599">
    <property type="entry name" value="Ig_sub"/>
</dbReference>
<proteinExistence type="predicted"/>
<evidence type="ECO:0000259" key="4">
    <source>
        <dbReference type="PROSITE" id="PS50835"/>
    </source>
</evidence>
<feature type="signal peptide" evidence="3">
    <location>
        <begin position="1"/>
        <end position="19"/>
    </location>
</feature>
<dbReference type="HOGENOM" id="CLU_1549237_0_0_1"/>
<dbReference type="EMBL" id="CM000158">
    <property type="protein sequence ID" value="EDW92126.1"/>
    <property type="molecule type" value="Genomic_DNA"/>
</dbReference>
<dbReference type="InterPro" id="IPR013783">
    <property type="entry name" value="Ig-like_fold"/>
</dbReference>
<dbReference type="AlphaFoldDB" id="B4P7X1"/>
<dbReference type="SMR" id="B4P7X1"/>